<dbReference type="PANTHER" id="PTHR33840">
    <property type="match status" value="1"/>
</dbReference>
<gene>
    <name evidence="3" type="ORF">GNP88_13310</name>
</gene>
<feature type="domain" description="T6SS Phospholipase effector Tle1-like catalytic" evidence="2">
    <location>
        <begin position="348"/>
        <end position="626"/>
    </location>
</feature>
<accession>A0A844P453</accession>
<feature type="compositionally biased region" description="Polar residues" evidence="1">
    <location>
        <begin position="278"/>
        <end position="289"/>
    </location>
</feature>
<protein>
    <submittedName>
        <fullName evidence="3">DUF2235 domain-containing protein</fullName>
    </submittedName>
</protein>
<dbReference type="PANTHER" id="PTHR33840:SF1">
    <property type="entry name" value="TLE1 PHOSPHOLIPASE DOMAIN-CONTAINING PROTEIN"/>
    <property type="match status" value="1"/>
</dbReference>
<evidence type="ECO:0000313" key="4">
    <source>
        <dbReference type="Proteomes" id="UP000448038"/>
    </source>
</evidence>
<dbReference type="EMBL" id="WOBN01000021">
    <property type="protein sequence ID" value="MUK50144.1"/>
    <property type="molecule type" value="Genomic_DNA"/>
</dbReference>
<reference evidence="3 4" key="1">
    <citation type="submission" date="2019-11" db="EMBL/GenBank/DDBJ databases">
        <title>Using colonization assays and comparative genomics to discover symbiosis behaviors and factors in Vibrio fischeri.</title>
        <authorList>
            <person name="Bongrand C."/>
            <person name="Moriano-Gutierrez S."/>
            <person name="Arevalo P."/>
            <person name="Mcfall-Ngai M."/>
            <person name="Visick K."/>
            <person name="Polz M.F."/>
            <person name="Ruby E.G."/>
        </authorList>
    </citation>
    <scope>NUCLEOTIDE SEQUENCE [LARGE SCALE GENOMIC DNA]</scope>
    <source>
        <strain evidence="4">emors.4.1</strain>
    </source>
</reference>
<feature type="region of interest" description="Disordered" evidence="1">
    <location>
        <begin position="270"/>
        <end position="291"/>
    </location>
</feature>
<dbReference type="InterPro" id="IPR018712">
    <property type="entry name" value="Tle1-like_cat"/>
</dbReference>
<evidence type="ECO:0000256" key="1">
    <source>
        <dbReference type="SAM" id="MobiDB-lite"/>
    </source>
</evidence>
<evidence type="ECO:0000313" key="3">
    <source>
        <dbReference type="EMBL" id="MUK50144.1"/>
    </source>
</evidence>
<dbReference type="Pfam" id="PF09994">
    <property type="entry name" value="T6SS_Tle1-like_cat"/>
    <property type="match status" value="1"/>
</dbReference>
<dbReference type="Proteomes" id="UP000448038">
    <property type="component" value="Unassembled WGS sequence"/>
</dbReference>
<name>A0A844P453_ALIFS</name>
<sequence length="828" mass="93726">MGKVWDEKLGCFTDNTKKDTVKVVNAYFPWNEELAKESKPDIPYFEPVKEPQSKVAAFEYSIEIACTQDELNTYQVGVFSLGKTKNEANISSWNKTQTEKGFTLLTASVNVDESKTLNREFFISSGSASSFDDVRPVKQGLGSHTESFIPVKPAVQVGECLGWPTEGYFYHFVDDVLTHEYKLMGEGKWAFQVTRTTEVNLTDELVSVHQYSFILLPWKINNAVVTRQHLLYLSPKMTTQELENITSAWLDENACLLDVNAIVKAKDEQKLTREPKNENQTTTEQQGSLPPQKIQKVGQVISFANVYIEQGKRELMNGVIAALKDNALPQRTPILNICKMKAERTLRIGVFFDGTGQNNPNDAYKEQWGNKSRTNVARLFDAYPEVEGDTYKIYVSGVGTVDDIPIAAGVRNAIIDAGDDETKIGQIFGVYDDTGAFRKWQSLLLRLRIIIANLIDTDVYQKVTHIEFDVFGFSRGAALARHFINAALDGMPDYLNKELGDNPVDIFPNLLGNESHGKFNKDNDDFYRIDKTRRVSIRFVGLFDTVGSFYWAGNDDEGNFTLSLKPDAAKTIFQICAKHEYRKNFPLTSLTDGSEGVTAFDNGTFFQEVFPGCHTDIGGGYPSKEQYGRKDLPEHLNHPVDSTYNREWIKSHDYGDKRVNYNYPGGSVDFNAMLALKLKNELRAWDEKCQNESSVYGDVKLVESTLHYYKLMPISNALSGLTFERMKQQGEAHGILWVQKVLDEQKQASFDSNNDALIDSIWNNIKEIPLGNIVQQWEVYEKQLLNSYVHRPHDTVINPGYDSIIEKGVNSITHDNYGNPQRKVFSNE</sequence>
<proteinExistence type="predicted"/>
<comment type="caution">
    <text evidence="3">The sequence shown here is derived from an EMBL/GenBank/DDBJ whole genome shotgun (WGS) entry which is preliminary data.</text>
</comment>
<dbReference type="RefSeq" id="WP_155656092.1">
    <property type="nucleotide sequence ID" value="NZ_WOBN01000021.1"/>
</dbReference>
<dbReference type="CDD" id="cd20709">
    <property type="entry name" value="MIX_V"/>
    <property type="match status" value="1"/>
</dbReference>
<evidence type="ECO:0000259" key="2">
    <source>
        <dbReference type="Pfam" id="PF09994"/>
    </source>
</evidence>
<organism evidence="3 4">
    <name type="scientific">Aliivibrio fischeri</name>
    <name type="common">Vibrio fischeri</name>
    <dbReference type="NCBI Taxonomy" id="668"/>
    <lineage>
        <taxon>Bacteria</taxon>
        <taxon>Pseudomonadati</taxon>
        <taxon>Pseudomonadota</taxon>
        <taxon>Gammaproteobacteria</taxon>
        <taxon>Vibrionales</taxon>
        <taxon>Vibrionaceae</taxon>
        <taxon>Aliivibrio</taxon>
    </lineage>
</organism>
<dbReference type="AlphaFoldDB" id="A0A844P453"/>